<dbReference type="CDD" id="cd14361">
    <property type="entry name" value="UBA_HYPK"/>
    <property type="match status" value="1"/>
</dbReference>
<dbReference type="InterPro" id="IPR044034">
    <property type="entry name" value="NAC-like_UBA"/>
</dbReference>
<feature type="domain" description="Nascent polypeptide-associated complex subunit alpha-like UBA" evidence="2">
    <location>
        <begin position="78"/>
        <end position="118"/>
    </location>
</feature>
<organism evidence="3 4">
    <name type="scientific">Volvox africanus</name>
    <dbReference type="NCBI Taxonomy" id="51714"/>
    <lineage>
        <taxon>Eukaryota</taxon>
        <taxon>Viridiplantae</taxon>
        <taxon>Chlorophyta</taxon>
        <taxon>core chlorophytes</taxon>
        <taxon>Chlorophyceae</taxon>
        <taxon>CS clade</taxon>
        <taxon>Chlamydomonadales</taxon>
        <taxon>Volvocaceae</taxon>
        <taxon>Volvox</taxon>
    </lineage>
</organism>
<feature type="compositionally biased region" description="Acidic residues" evidence="1">
    <location>
        <begin position="1"/>
        <end position="17"/>
    </location>
</feature>
<dbReference type="PANTHER" id="PTHR31184">
    <property type="entry name" value="HUNTINGTIN-INTERACTING PROTEIN K FAMILY MEMBER"/>
    <property type="match status" value="1"/>
</dbReference>
<dbReference type="Proteomes" id="UP000747399">
    <property type="component" value="Unassembled WGS sequence"/>
</dbReference>
<gene>
    <name evidence="3" type="ORF">Vafri_19484</name>
</gene>
<accession>A0A8J4BQJ4</accession>
<protein>
    <recommendedName>
        <fullName evidence="2">Nascent polypeptide-associated complex subunit alpha-like UBA domain-containing protein</fullName>
    </recommendedName>
</protein>
<evidence type="ECO:0000313" key="4">
    <source>
        <dbReference type="Proteomes" id="UP000747399"/>
    </source>
</evidence>
<sequence length="128" mass="14240">MADDERDENEQEQEQEELASKDRQGREQAAALKSMADKGPEERQMDESKVAQAMQSLFAAQKASKDAERQRERELAAIKVSKEDVDLLAAELELRDKKAAERVLRLAGGDLRRALEQYLGLEAAAAGP</sequence>
<dbReference type="AlphaFoldDB" id="A0A8J4BQJ4"/>
<keyword evidence="4" id="KW-1185">Reference proteome</keyword>
<reference evidence="3" key="1">
    <citation type="journal article" date="2021" name="Proc. Natl. Acad. Sci. U.S.A.">
        <title>Three genomes in the algal genus Volvox reveal the fate of a haploid sex-determining region after a transition to homothallism.</title>
        <authorList>
            <person name="Yamamoto K."/>
            <person name="Hamaji T."/>
            <person name="Kawai-Toyooka H."/>
            <person name="Matsuzaki R."/>
            <person name="Takahashi F."/>
            <person name="Nishimura Y."/>
            <person name="Kawachi M."/>
            <person name="Noguchi H."/>
            <person name="Minakuchi Y."/>
            <person name="Umen J.G."/>
            <person name="Toyoda A."/>
            <person name="Nozaki H."/>
        </authorList>
    </citation>
    <scope>NUCLEOTIDE SEQUENCE</scope>
    <source>
        <strain evidence="3">NIES-3780</strain>
    </source>
</reference>
<dbReference type="InterPro" id="IPR052617">
    <property type="entry name" value="Huntingtin-int_K"/>
</dbReference>
<dbReference type="Pfam" id="PF19026">
    <property type="entry name" value="UBA_HYPK"/>
    <property type="match status" value="1"/>
</dbReference>
<name>A0A8J4BQJ4_9CHLO</name>
<comment type="caution">
    <text evidence="3">The sequence shown here is derived from an EMBL/GenBank/DDBJ whole genome shotgun (WGS) entry which is preliminary data.</text>
</comment>
<evidence type="ECO:0000259" key="2">
    <source>
        <dbReference type="Pfam" id="PF19026"/>
    </source>
</evidence>
<feature type="compositionally biased region" description="Basic and acidic residues" evidence="1">
    <location>
        <begin position="35"/>
        <end position="49"/>
    </location>
</feature>
<evidence type="ECO:0000256" key="1">
    <source>
        <dbReference type="SAM" id="MobiDB-lite"/>
    </source>
</evidence>
<proteinExistence type="predicted"/>
<evidence type="ECO:0000313" key="3">
    <source>
        <dbReference type="EMBL" id="GIL65837.1"/>
    </source>
</evidence>
<dbReference type="InterPro" id="IPR038922">
    <property type="entry name" value="HYPK_UBA"/>
</dbReference>
<dbReference type="PANTHER" id="PTHR31184:SF2">
    <property type="entry name" value="HUNTINGTIN-INTERACTING PROTEIN K"/>
    <property type="match status" value="1"/>
</dbReference>
<dbReference type="GO" id="GO:0050821">
    <property type="term" value="P:protein stabilization"/>
    <property type="evidence" value="ECO:0007669"/>
    <property type="project" value="TreeGrafter"/>
</dbReference>
<feature type="region of interest" description="Disordered" evidence="1">
    <location>
        <begin position="1"/>
        <end position="50"/>
    </location>
</feature>
<dbReference type="EMBL" id="BNCO01000079">
    <property type="protein sequence ID" value="GIL65837.1"/>
    <property type="molecule type" value="Genomic_DNA"/>
</dbReference>